<gene>
    <name evidence="1" type="ORF">RRF57_001046</name>
</gene>
<dbReference type="EMBL" id="JAWHQM010000002">
    <property type="protein sequence ID" value="KAK5625330.1"/>
    <property type="molecule type" value="Genomic_DNA"/>
</dbReference>
<name>A0AAN7U4X5_9PEZI</name>
<reference evidence="1 2" key="1">
    <citation type="submission" date="2023-10" db="EMBL/GenBank/DDBJ databases">
        <title>Draft genome sequence of Xylaria bambusicola isolate GMP-LS, the root and basal stem rot pathogen of sugarcane in Indonesia.</title>
        <authorList>
            <person name="Selvaraj P."/>
            <person name="Muralishankar V."/>
            <person name="Muruganantham S."/>
            <person name="Sp S."/>
            <person name="Haryani S."/>
            <person name="Lau K.J.X."/>
            <person name="Naqvi N.I."/>
        </authorList>
    </citation>
    <scope>NUCLEOTIDE SEQUENCE [LARGE SCALE GENOMIC DNA]</scope>
    <source>
        <strain evidence="1">GMP-LS</strain>
    </source>
</reference>
<evidence type="ECO:0000313" key="2">
    <source>
        <dbReference type="Proteomes" id="UP001305414"/>
    </source>
</evidence>
<keyword evidence="2" id="KW-1185">Reference proteome</keyword>
<comment type="caution">
    <text evidence="1">The sequence shown here is derived from an EMBL/GenBank/DDBJ whole genome shotgun (WGS) entry which is preliminary data.</text>
</comment>
<protein>
    <submittedName>
        <fullName evidence="1">Uncharacterized protein</fullName>
    </submittedName>
</protein>
<dbReference type="Proteomes" id="UP001305414">
    <property type="component" value="Unassembled WGS sequence"/>
</dbReference>
<accession>A0AAN7U4X5</accession>
<dbReference type="AlphaFoldDB" id="A0AAN7U4X5"/>
<evidence type="ECO:0000313" key="1">
    <source>
        <dbReference type="EMBL" id="KAK5625330.1"/>
    </source>
</evidence>
<organism evidence="1 2">
    <name type="scientific">Xylaria bambusicola</name>
    <dbReference type="NCBI Taxonomy" id="326684"/>
    <lineage>
        <taxon>Eukaryota</taxon>
        <taxon>Fungi</taxon>
        <taxon>Dikarya</taxon>
        <taxon>Ascomycota</taxon>
        <taxon>Pezizomycotina</taxon>
        <taxon>Sordariomycetes</taxon>
        <taxon>Xylariomycetidae</taxon>
        <taxon>Xylariales</taxon>
        <taxon>Xylariaceae</taxon>
        <taxon>Xylaria</taxon>
    </lineage>
</organism>
<proteinExistence type="predicted"/>
<sequence length="72" mass="7763">MANLASSLTLTTILSYDDTALTHRADDVDTSAAATFLVRVRGTITIRTVEAESETIDELRNGENYDLGGLLC</sequence>